<dbReference type="Pfam" id="PF01061">
    <property type="entry name" value="ABC2_membrane"/>
    <property type="match status" value="1"/>
</dbReference>
<protein>
    <recommendedName>
        <fullName evidence="6">ABC transmembrane type-2 domain-containing protein</fullName>
    </recommendedName>
</protein>
<dbReference type="GeneID" id="33362054"/>
<organism evidence="7">
    <name type="scientific">Kapraunia schneideri</name>
    <dbReference type="NCBI Taxonomy" id="717899"/>
    <lineage>
        <taxon>Eukaryota</taxon>
        <taxon>Rhodophyta</taxon>
        <taxon>Florideophyceae</taxon>
        <taxon>Rhodymeniophycidae</taxon>
        <taxon>Ceramiales</taxon>
        <taxon>Rhodomelaceae</taxon>
        <taxon>Kapraunia</taxon>
    </lineage>
</organism>
<dbReference type="PROSITE" id="PS51012">
    <property type="entry name" value="ABC_TM2"/>
    <property type="match status" value="1"/>
</dbReference>
<dbReference type="PANTHER" id="PTHR43229">
    <property type="entry name" value="NODULATION PROTEIN J"/>
    <property type="match status" value="1"/>
</dbReference>
<dbReference type="RefSeq" id="YP_009399376.1">
    <property type="nucleotide sequence ID" value="NC_035296.1"/>
</dbReference>
<comment type="subcellular location">
    <subcellularLocation>
        <location evidence="1">Membrane</location>
        <topology evidence="1">Multi-pass membrane protein</topology>
    </subcellularLocation>
</comment>
<evidence type="ECO:0000259" key="6">
    <source>
        <dbReference type="PROSITE" id="PS51012"/>
    </source>
</evidence>
<evidence type="ECO:0000256" key="5">
    <source>
        <dbReference type="SAM" id="Phobius"/>
    </source>
</evidence>
<keyword evidence="7" id="KW-0150">Chloroplast</keyword>
<reference evidence="7" key="1">
    <citation type="journal article" date="2017" name="J. Phycol.">
        <title>Analysis of chloroplast genomes and a supermatrix inform reclassification of the Rhodomelaceae (Rhodophyta).</title>
        <authorList>
            <person name="Diaz-Tapia P."/>
            <person name="Maggs C.A."/>
            <person name="West J.A."/>
            <person name="Verbruggen H."/>
        </authorList>
    </citation>
    <scope>NUCLEOTIDE SEQUENCE</scope>
    <source>
        <strain evidence="7">PD1720</strain>
    </source>
</reference>
<gene>
    <name evidence="7" type="primary">ycf38</name>
</gene>
<feature type="transmembrane region" description="Helical" evidence="5">
    <location>
        <begin position="267"/>
        <end position="288"/>
    </location>
</feature>
<keyword evidence="4 5" id="KW-0472">Membrane</keyword>
<dbReference type="EMBL" id="MF101454">
    <property type="protein sequence ID" value="ARW68982.1"/>
    <property type="molecule type" value="Genomic_DNA"/>
</dbReference>
<feature type="transmembrane region" description="Helical" evidence="5">
    <location>
        <begin position="45"/>
        <end position="66"/>
    </location>
</feature>
<sequence length="295" mass="34092">MYKKTPINQLKPNYKIHVTDKKRKDYQETKAIVHRLYTQTRRKPITILISIIQPLLWLIMFGALFQNAPIYLFDKYKLQYTTFLNPGIIVFTAFNSSINTGLNIIFDREFGFLNKILISPIKNKKSIIYSCIIHAWTITMIQVSIITSITYFKNFTNKPINFINLSIGLIVISTIIIIISNLSIYSAFTLPGHIEFIGITSLLLNLPTLFTSTALAPLSFMPQWLQILCCMNPLTYAIETIRNLSFNNSISLHETIIKTPFIHIRGYHGLTILIILNMISFISINHFIKYKYDKN</sequence>
<dbReference type="GO" id="GO:0140359">
    <property type="term" value="F:ABC-type transporter activity"/>
    <property type="evidence" value="ECO:0007669"/>
    <property type="project" value="InterPro"/>
</dbReference>
<keyword evidence="3 5" id="KW-1133">Transmembrane helix</keyword>
<accession>A0A1Z1MT30</accession>
<dbReference type="GO" id="GO:0016020">
    <property type="term" value="C:membrane"/>
    <property type="evidence" value="ECO:0007669"/>
    <property type="project" value="UniProtKB-SubCell"/>
</dbReference>
<evidence type="ECO:0000256" key="3">
    <source>
        <dbReference type="ARBA" id="ARBA00022989"/>
    </source>
</evidence>
<evidence type="ECO:0000313" key="7">
    <source>
        <dbReference type="EMBL" id="ARW68982.1"/>
    </source>
</evidence>
<dbReference type="InterPro" id="IPR047817">
    <property type="entry name" value="ABC2_TM_bact-type"/>
</dbReference>
<feature type="transmembrane region" description="Helical" evidence="5">
    <location>
        <begin position="127"/>
        <end position="151"/>
    </location>
</feature>
<feature type="transmembrane region" description="Helical" evidence="5">
    <location>
        <begin position="163"/>
        <end position="184"/>
    </location>
</feature>
<evidence type="ECO:0000256" key="1">
    <source>
        <dbReference type="ARBA" id="ARBA00004141"/>
    </source>
</evidence>
<keyword evidence="2 5" id="KW-0812">Transmembrane</keyword>
<evidence type="ECO:0000256" key="4">
    <source>
        <dbReference type="ARBA" id="ARBA00023136"/>
    </source>
</evidence>
<proteinExistence type="predicted"/>
<feature type="domain" description="ABC transmembrane type-2" evidence="6">
    <location>
        <begin position="45"/>
        <end position="291"/>
    </location>
</feature>
<dbReference type="PANTHER" id="PTHR43229:SF2">
    <property type="entry name" value="NODULATION PROTEIN J"/>
    <property type="match status" value="1"/>
</dbReference>
<dbReference type="AlphaFoldDB" id="A0A1Z1MT30"/>
<evidence type="ECO:0000256" key="2">
    <source>
        <dbReference type="ARBA" id="ARBA00022692"/>
    </source>
</evidence>
<feature type="transmembrane region" description="Helical" evidence="5">
    <location>
        <begin position="196"/>
        <end position="216"/>
    </location>
</feature>
<geneLocation type="chloroplast" evidence="7"/>
<keyword evidence="7" id="KW-0934">Plastid</keyword>
<name>A0A1Z1MT30_9FLOR</name>
<dbReference type="InterPro" id="IPR013525">
    <property type="entry name" value="ABC2_TM"/>
</dbReference>
<dbReference type="InterPro" id="IPR051784">
    <property type="entry name" value="Nod_factor_ABC_transporter"/>
</dbReference>
<feature type="transmembrane region" description="Helical" evidence="5">
    <location>
        <begin position="86"/>
        <end position="106"/>
    </location>
</feature>